<dbReference type="InterPro" id="IPR036388">
    <property type="entry name" value="WH-like_DNA-bd_sf"/>
</dbReference>
<evidence type="ECO:0000256" key="4">
    <source>
        <dbReference type="ARBA" id="ARBA00023125"/>
    </source>
</evidence>
<keyword evidence="3" id="KW-0731">Sigma factor</keyword>
<sequence length="154" mass="17747">MTTEGPAPKVGFEETYREHRIALLRLAYLMSGSHEVSEDVVQSVFTSAHERWDQIETPLPYLKRAVVNLVKDGQRRHLRRLARPAERPPVALPQEVDETWTQIARLPWVQRAVVVLHYYEDLPLAEIADILDRPAATVRSDHRRALDKLRKALA</sequence>
<comment type="similarity">
    <text evidence="1">Belongs to the sigma-70 factor family. ECF subfamily.</text>
</comment>
<dbReference type="GO" id="GO:0006352">
    <property type="term" value="P:DNA-templated transcription initiation"/>
    <property type="evidence" value="ECO:0007669"/>
    <property type="project" value="InterPro"/>
</dbReference>
<dbReference type="Proteomes" id="UP000483261">
    <property type="component" value="Unassembled WGS sequence"/>
</dbReference>
<evidence type="ECO:0000256" key="2">
    <source>
        <dbReference type="ARBA" id="ARBA00023015"/>
    </source>
</evidence>
<comment type="caution">
    <text evidence="8">The sequence shown here is derived from an EMBL/GenBank/DDBJ whole genome shotgun (WGS) entry which is preliminary data.</text>
</comment>
<evidence type="ECO:0000259" key="6">
    <source>
        <dbReference type="Pfam" id="PF04542"/>
    </source>
</evidence>
<dbReference type="GO" id="GO:0003677">
    <property type="term" value="F:DNA binding"/>
    <property type="evidence" value="ECO:0007669"/>
    <property type="project" value="UniProtKB-KW"/>
</dbReference>
<evidence type="ECO:0000256" key="3">
    <source>
        <dbReference type="ARBA" id="ARBA00023082"/>
    </source>
</evidence>
<protein>
    <submittedName>
        <fullName evidence="8">Sigma-70 family RNA polymerase sigma factor</fullName>
    </submittedName>
</protein>
<dbReference type="PANTHER" id="PTHR43133">
    <property type="entry name" value="RNA POLYMERASE ECF-TYPE SIGMA FACTO"/>
    <property type="match status" value="1"/>
</dbReference>
<dbReference type="RefSeq" id="WP_165112129.1">
    <property type="nucleotide sequence ID" value="NZ_JAALAA010000014.1"/>
</dbReference>
<dbReference type="Gene3D" id="1.10.10.10">
    <property type="entry name" value="Winged helix-like DNA-binding domain superfamily/Winged helix DNA-binding domain"/>
    <property type="match status" value="1"/>
</dbReference>
<dbReference type="SUPFAM" id="SSF88946">
    <property type="entry name" value="Sigma2 domain of RNA polymerase sigma factors"/>
    <property type="match status" value="1"/>
</dbReference>
<keyword evidence="5" id="KW-0804">Transcription</keyword>
<dbReference type="CDD" id="cd06171">
    <property type="entry name" value="Sigma70_r4"/>
    <property type="match status" value="1"/>
</dbReference>
<dbReference type="Gene3D" id="1.10.1740.10">
    <property type="match status" value="1"/>
</dbReference>
<dbReference type="AlphaFoldDB" id="A0A6M1RA54"/>
<dbReference type="InterPro" id="IPR013249">
    <property type="entry name" value="RNA_pol_sigma70_r4_t2"/>
</dbReference>
<dbReference type="InterPro" id="IPR007627">
    <property type="entry name" value="RNA_pol_sigma70_r2"/>
</dbReference>
<name>A0A6M1RA54_9ACTN</name>
<evidence type="ECO:0000256" key="5">
    <source>
        <dbReference type="ARBA" id="ARBA00023163"/>
    </source>
</evidence>
<dbReference type="EMBL" id="JAALAA010000014">
    <property type="protein sequence ID" value="NGN94409.1"/>
    <property type="molecule type" value="Genomic_DNA"/>
</dbReference>
<dbReference type="SUPFAM" id="SSF88659">
    <property type="entry name" value="Sigma3 and sigma4 domains of RNA polymerase sigma factors"/>
    <property type="match status" value="1"/>
</dbReference>
<proteinExistence type="inferred from homology"/>
<evidence type="ECO:0000259" key="7">
    <source>
        <dbReference type="Pfam" id="PF08281"/>
    </source>
</evidence>
<dbReference type="InterPro" id="IPR013325">
    <property type="entry name" value="RNA_pol_sigma_r2"/>
</dbReference>
<evidence type="ECO:0000256" key="1">
    <source>
        <dbReference type="ARBA" id="ARBA00010641"/>
    </source>
</evidence>
<keyword evidence="4" id="KW-0238">DNA-binding</keyword>
<dbReference type="InterPro" id="IPR013324">
    <property type="entry name" value="RNA_pol_sigma_r3/r4-like"/>
</dbReference>
<dbReference type="InterPro" id="IPR039425">
    <property type="entry name" value="RNA_pol_sigma-70-like"/>
</dbReference>
<keyword evidence="2" id="KW-0805">Transcription regulation</keyword>
<gene>
    <name evidence="8" type="ORF">G5C66_16885</name>
</gene>
<dbReference type="GO" id="GO:0016987">
    <property type="term" value="F:sigma factor activity"/>
    <property type="evidence" value="ECO:0007669"/>
    <property type="project" value="UniProtKB-KW"/>
</dbReference>
<feature type="domain" description="RNA polymerase sigma-70 region 2" evidence="6">
    <location>
        <begin position="16"/>
        <end position="78"/>
    </location>
</feature>
<evidence type="ECO:0000313" key="9">
    <source>
        <dbReference type="Proteomes" id="UP000483261"/>
    </source>
</evidence>
<accession>A0A6M1RA54</accession>
<dbReference type="PANTHER" id="PTHR43133:SF50">
    <property type="entry name" value="ECF RNA POLYMERASE SIGMA FACTOR SIGM"/>
    <property type="match status" value="1"/>
</dbReference>
<feature type="domain" description="RNA polymerase sigma factor 70 region 4 type 2" evidence="7">
    <location>
        <begin position="101"/>
        <end position="149"/>
    </location>
</feature>
<reference evidence="8 9" key="1">
    <citation type="submission" date="2020-02" db="EMBL/GenBank/DDBJ databases">
        <title>Whole-genome analyses of novel actinobacteria.</title>
        <authorList>
            <person name="Sahin N."/>
        </authorList>
    </citation>
    <scope>NUCLEOTIDE SEQUENCE [LARGE SCALE GENOMIC DNA]</scope>
    <source>
        <strain evidence="8 9">KC13</strain>
    </source>
</reference>
<dbReference type="InterPro" id="IPR014284">
    <property type="entry name" value="RNA_pol_sigma-70_dom"/>
</dbReference>
<keyword evidence="9" id="KW-1185">Reference proteome</keyword>
<dbReference type="Pfam" id="PF04542">
    <property type="entry name" value="Sigma70_r2"/>
    <property type="match status" value="1"/>
</dbReference>
<dbReference type="Pfam" id="PF08281">
    <property type="entry name" value="Sigma70_r4_2"/>
    <property type="match status" value="1"/>
</dbReference>
<dbReference type="NCBIfam" id="TIGR02937">
    <property type="entry name" value="sigma70-ECF"/>
    <property type="match status" value="1"/>
</dbReference>
<organism evidence="8 9">
    <name type="scientific">Nocardioides turkmenicus</name>
    <dbReference type="NCBI Taxonomy" id="2711220"/>
    <lineage>
        <taxon>Bacteria</taxon>
        <taxon>Bacillati</taxon>
        <taxon>Actinomycetota</taxon>
        <taxon>Actinomycetes</taxon>
        <taxon>Propionibacteriales</taxon>
        <taxon>Nocardioidaceae</taxon>
        <taxon>Nocardioides</taxon>
    </lineage>
</organism>
<evidence type="ECO:0000313" key="8">
    <source>
        <dbReference type="EMBL" id="NGN94409.1"/>
    </source>
</evidence>